<keyword evidence="1" id="KW-0732">Signal</keyword>
<gene>
    <name evidence="2" type="ORF">SAMN06295937_1001230</name>
</gene>
<dbReference type="EMBL" id="FUYP01000001">
    <property type="protein sequence ID" value="SKB26748.1"/>
    <property type="molecule type" value="Genomic_DNA"/>
</dbReference>
<dbReference type="RefSeq" id="WP_079636845.1">
    <property type="nucleotide sequence ID" value="NZ_FUYP01000001.1"/>
</dbReference>
<sequence length="125" mass="13397">MPLILASAHFLALPATAAAQFVAGPVPVPQPMPGITDRGTLPTLPSPGHQLGEARERIKAGRARGELTKREARALGRDAAMIERLADRYGADGLSNSERRELDMRTEVLRTLTAAQRLHGGTSRP</sequence>
<evidence type="ECO:0000313" key="3">
    <source>
        <dbReference type="Proteomes" id="UP000190044"/>
    </source>
</evidence>
<accession>A0A1T4ZVM7</accession>
<name>A0A1T4ZVM7_9SPHN</name>
<dbReference type="AlphaFoldDB" id="A0A1T4ZVM7"/>
<evidence type="ECO:0008006" key="4">
    <source>
        <dbReference type="Google" id="ProtNLM"/>
    </source>
</evidence>
<feature type="chain" id="PRO_5012504605" description="DUF4148 domain-containing protein" evidence="1">
    <location>
        <begin position="18"/>
        <end position="125"/>
    </location>
</feature>
<keyword evidence="3" id="KW-1185">Reference proteome</keyword>
<organism evidence="2 3">
    <name type="scientific">Sphingopyxis flava</name>
    <dbReference type="NCBI Taxonomy" id="1507287"/>
    <lineage>
        <taxon>Bacteria</taxon>
        <taxon>Pseudomonadati</taxon>
        <taxon>Pseudomonadota</taxon>
        <taxon>Alphaproteobacteria</taxon>
        <taxon>Sphingomonadales</taxon>
        <taxon>Sphingomonadaceae</taxon>
        <taxon>Sphingopyxis</taxon>
    </lineage>
</organism>
<dbReference type="OrthoDB" id="7451616at2"/>
<dbReference type="Proteomes" id="UP000190044">
    <property type="component" value="Unassembled WGS sequence"/>
</dbReference>
<feature type="signal peptide" evidence="1">
    <location>
        <begin position="1"/>
        <end position="17"/>
    </location>
</feature>
<proteinExistence type="predicted"/>
<evidence type="ECO:0000256" key="1">
    <source>
        <dbReference type="SAM" id="SignalP"/>
    </source>
</evidence>
<evidence type="ECO:0000313" key="2">
    <source>
        <dbReference type="EMBL" id="SKB26748.1"/>
    </source>
</evidence>
<reference evidence="3" key="1">
    <citation type="submission" date="2017-02" db="EMBL/GenBank/DDBJ databases">
        <authorList>
            <person name="Varghese N."/>
            <person name="Submissions S."/>
        </authorList>
    </citation>
    <scope>NUCLEOTIDE SEQUENCE [LARGE SCALE GENOMIC DNA]</scope>
    <source>
        <strain evidence="3">R11H</strain>
    </source>
</reference>
<protein>
    <recommendedName>
        <fullName evidence="4">DUF4148 domain-containing protein</fullName>
    </recommendedName>
</protein>